<comment type="similarity">
    <text evidence="2">Belongs to the flagella basal body rod proteins family.</text>
</comment>
<evidence type="ECO:0000256" key="6">
    <source>
        <dbReference type="RuleBase" id="RU362062"/>
    </source>
</evidence>
<evidence type="ECO:0000313" key="9">
    <source>
        <dbReference type="EMBL" id="MBB6209413.1"/>
    </source>
</evidence>
<dbReference type="InterPro" id="IPR019776">
    <property type="entry name" value="Flagellar_basal_body_rod_CS"/>
</dbReference>
<evidence type="ECO:0000259" key="7">
    <source>
        <dbReference type="Pfam" id="PF00460"/>
    </source>
</evidence>
<evidence type="ECO:0000259" key="8">
    <source>
        <dbReference type="Pfam" id="PF06429"/>
    </source>
</evidence>
<comment type="subunit">
    <text evidence="5 6">The basal body constitutes a major portion of the flagellar organelle and consists of four rings (L,P,S, and M) mounted on a central rod. The rod consists of about 26 subunits of FlgG in the distal portion, and FlgB, FlgC and FlgF are thought to build up the proximal portion of the rod with about 6 subunits each.</text>
</comment>
<dbReference type="Pfam" id="PF00460">
    <property type="entry name" value="Flg_bb_rod"/>
    <property type="match status" value="1"/>
</dbReference>
<dbReference type="PANTHER" id="PTHR30435">
    <property type="entry name" value="FLAGELLAR PROTEIN"/>
    <property type="match status" value="1"/>
</dbReference>
<keyword evidence="9" id="KW-0966">Cell projection</keyword>
<organism evidence="9 10">
    <name type="scientific">Novispirillum itersonii</name>
    <name type="common">Aquaspirillum itersonii</name>
    <dbReference type="NCBI Taxonomy" id="189"/>
    <lineage>
        <taxon>Bacteria</taxon>
        <taxon>Pseudomonadati</taxon>
        <taxon>Pseudomonadota</taxon>
        <taxon>Alphaproteobacteria</taxon>
        <taxon>Rhodospirillales</taxon>
        <taxon>Novispirillaceae</taxon>
        <taxon>Novispirillum</taxon>
    </lineage>
</organism>
<evidence type="ECO:0000256" key="1">
    <source>
        <dbReference type="ARBA" id="ARBA00004117"/>
    </source>
</evidence>
<name>A0A7W9ZE04_NOVIT</name>
<feature type="domain" description="Flagellar basal-body/hook protein C-terminal" evidence="8">
    <location>
        <begin position="90"/>
        <end position="133"/>
    </location>
</feature>
<gene>
    <name evidence="9" type="ORF">FHS48_000815</name>
</gene>
<dbReference type="NCBIfam" id="TIGR01395">
    <property type="entry name" value="FlgC"/>
    <property type="match status" value="1"/>
</dbReference>
<evidence type="ECO:0000256" key="4">
    <source>
        <dbReference type="ARBA" id="ARBA00023143"/>
    </source>
</evidence>
<keyword evidence="4 6" id="KW-0975">Bacterial flagellum</keyword>
<sequence length="136" mass="15357">MDDLSKATRIASSGLKAQAKRVRVISENMANSDSIAKTPGGEPYRRKLVVFRNQLSRELDAKTVRADRTTRDMTDFGRKFMPGHPGADESGYVMTPNVNPLIEMMDMREAQRSYEANLQVISTSRDLMSKTIEMLR</sequence>
<protein>
    <recommendedName>
        <fullName evidence="3 6">Flagellar basal-body rod protein FlgC</fullName>
    </recommendedName>
</protein>
<dbReference type="GO" id="GO:0030694">
    <property type="term" value="C:bacterial-type flagellum basal body, rod"/>
    <property type="evidence" value="ECO:0007669"/>
    <property type="project" value="UniProtKB-UniRule"/>
</dbReference>
<reference evidence="9 10" key="1">
    <citation type="submission" date="2020-08" db="EMBL/GenBank/DDBJ databases">
        <title>Genomic Encyclopedia of Type Strains, Phase IV (KMG-IV): sequencing the most valuable type-strain genomes for metagenomic binning, comparative biology and taxonomic classification.</title>
        <authorList>
            <person name="Goeker M."/>
        </authorList>
    </citation>
    <scope>NUCLEOTIDE SEQUENCE [LARGE SCALE GENOMIC DNA]</scope>
    <source>
        <strain evidence="9 10">DSM 11590</strain>
    </source>
</reference>
<dbReference type="InterPro" id="IPR001444">
    <property type="entry name" value="Flag_bb_rod_N"/>
</dbReference>
<comment type="caution">
    <text evidence="9">The sequence shown here is derived from an EMBL/GenBank/DDBJ whole genome shotgun (WGS) entry which is preliminary data.</text>
</comment>
<dbReference type="Pfam" id="PF06429">
    <property type="entry name" value="Flg_bbr_C"/>
    <property type="match status" value="1"/>
</dbReference>
<dbReference type="InterPro" id="IPR006299">
    <property type="entry name" value="FlgC"/>
</dbReference>
<keyword evidence="9" id="KW-0282">Flagellum</keyword>
<dbReference type="GO" id="GO:0071978">
    <property type="term" value="P:bacterial-type flagellum-dependent swarming motility"/>
    <property type="evidence" value="ECO:0007669"/>
    <property type="project" value="TreeGrafter"/>
</dbReference>
<evidence type="ECO:0000313" key="10">
    <source>
        <dbReference type="Proteomes" id="UP000544872"/>
    </source>
</evidence>
<accession>A0A7W9ZE04</accession>
<dbReference type="AlphaFoldDB" id="A0A7W9ZE04"/>
<evidence type="ECO:0000256" key="5">
    <source>
        <dbReference type="ARBA" id="ARBA00025933"/>
    </source>
</evidence>
<dbReference type="PANTHER" id="PTHR30435:SF2">
    <property type="entry name" value="FLAGELLAR BASAL-BODY ROD PROTEIN FLGC"/>
    <property type="match status" value="1"/>
</dbReference>
<feature type="domain" description="Flagellar basal body rod protein N-terminal" evidence="7">
    <location>
        <begin position="9"/>
        <end position="33"/>
    </location>
</feature>
<dbReference type="Proteomes" id="UP000544872">
    <property type="component" value="Unassembled WGS sequence"/>
</dbReference>
<keyword evidence="10" id="KW-1185">Reference proteome</keyword>
<dbReference type="EMBL" id="JACIIX010000002">
    <property type="protein sequence ID" value="MBB6209413.1"/>
    <property type="molecule type" value="Genomic_DNA"/>
</dbReference>
<evidence type="ECO:0000256" key="2">
    <source>
        <dbReference type="ARBA" id="ARBA00009677"/>
    </source>
</evidence>
<dbReference type="InterPro" id="IPR010930">
    <property type="entry name" value="Flg_bb/hook_C_dom"/>
</dbReference>
<dbReference type="RefSeq" id="WP_184261673.1">
    <property type="nucleotide sequence ID" value="NZ_JACIIX010000002.1"/>
</dbReference>
<comment type="subcellular location">
    <subcellularLocation>
        <location evidence="1 6">Bacterial flagellum basal body</location>
    </subcellularLocation>
</comment>
<proteinExistence type="inferred from homology"/>
<dbReference type="PROSITE" id="PS00588">
    <property type="entry name" value="FLAGELLA_BB_ROD"/>
    <property type="match status" value="1"/>
</dbReference>
<evidence type="ECO:0000256" key="3">
    <source>
        <dbReference type="ARBA" id="ARBA00017941"/>
    </source>
</evidence>
<keyword evidence="9" id="KW-0969">Cilium</keyword>